<dbReference type="AlphaFoldDB" id="A0A1N7FVM0"/>
<gene>
    <name evidence="2" type="ORF">SAMN05445060_2331</name>
</gene>
<dbReference type="Proteomes" id="UP000186218">
    <property type="component" value="Unassembled WGS sequence"/>
</dbReference>
<dbReference type="RefSeq" id="WP_076479647.1">
    <property type="nucleotide sequence ID" value="NZ_FTNT01000006.1"/>
</dbReference>
<name>A0A1N7FVM0_9NOCA</name>
<sequence>MRITHFGHSCILVEIDGSRILFDPGTLSHGFEGLTGLDAILITHQHPDHVDVERLPDLLSGNPHALLRADPQTSAQLRDDNVGGDWVAAQSGDEFAIGSVTARVGGGKHAVIHSEIPVVDNVAYMLGDAEHPSRLLHPGDNFYAPTTPVEVLALPASAPWMRLSESVDYLRAVAPTVAVPIHQAVLSGAGVGVHHARLDEMKPAGTEFRVLPDENDVELP</sequence>
<dbReference type="STRING" id="1344003.SAMN05445060_2331"/>
<accession>A0A1N7FVM0</accession>
<dbReference type="PANTHER" id="PTHR43546">
    <property type="entry name" value="UPF0173 METAL-DEPENDENT HYDROLASE MJ1163-RELATED"/>
    <property type="match status" value="1"/>
</dbReference>
<proteinExistence type="predicted"/>
<evidence type="ECO:0000313" key="3">
    <source>
        <dbReference type="Proteomes" id="UP000186218"/>
    </source>
</evidence>
<organism evidence="2 3">
    <name type="scientific">Williamsia sterculiae</name>
    <dbReference type="NCBI Taxonomy" id="1344003"/>
    <lineage>
        <taxon>Bacteria</taxon>
        <taxon>Bacillati</taxon>
        <taxon>Actinomycetota</taxon>
        <taxon>Actinomycetes</taxon>
        <taxon>Mycobacteriales</taxon>
        <taxon>Nocardiaceae</taxon>
        <taxon>Williamsia</taxon>
    </lineage>
</organism>
<dbReference type="PANTHER" id="PTHR43546:SF3">
    <property type="entry name" value="UPF0173 METAL-DEPENDENT HYDROLASE MJ1163"/>
    <property type="match status" value="1"/>
</dbReference>
<evidence type="ECO:0000313" key="2">
    <source>
        <dbReference type="EMBL" id="SIS04398.1"/>
    </source>
</evidence>
<dbReference type="InterPro" id="IPR050114">
    <property type="entry name" value="UPF0173_UPF0282_UlaG_hydrolase"/>
</dbReference>
<dbReference type="EMBL" id="FTNT01000006">
    <property type="protein sequence ID" value="SIS04398.1"/>
    <property type="molecule type" value="Genomic_DNA"/>
</dbReference>
<reference evidence="2 3" key="1">
    <citation type="submission" date="2017-01" db="EMBL/GenBank/DDBJ databases">
        <authorList>
            <person name="Mah S.A."/>
            <person name="Swanson W.J."/>
            <person name="Moy G.W."/>
            <person name="Vacquier V.D."/>
        </authorList>
    </citation>
    <scope>NUCLEOTIDE SEQUENCE [LARGE SCALE GENOMIC DNA]</scope>
    <source>
        <strain evidence="2 3">CPCC 203464</strain>
    </source>
</reference>
<dbReference type="Gene3D" id="3.60.15.10">
    <property type="entry name" value="Ribonuclease Z/Hydroxyacylglutathione hydrolase-like"/>
    <property type="match status" value="1"/>
</dbReference>
<evidence type="ECO:0000259" key="1">
    <source>
        <dbReference type="SMART" id="SM00849"/>
    </source>
</evidence>
<feature type="domain" description="Metallo-beta-lactamase" evidence="1">
    <location>
        <begin position="7"/>
        <end position="182"/>
    </location>
</feature>
<dbReference type="SUPFAM" id="SSF56281">
    <property type="entry name" value="Metallo-hydrolase/oxidoreductase"/>
    <property type="match status" value="1"/>
</dbReference>
<dbReference type="SMART" id="SM00849">
    <property type="entry name" value="Lactamase_B"/>
    <property type="match status" value="1"/>
</dbReference>
<dbReference type="OrthoDB" id="3190691at2"/>
<protein>
    <submittedName>
        <fullName evidence="2">L-ascorbate metabolism protein UlaG, beta-lactamase superfamily</fullName>
    </submittedName>
</protein>
<keyword evidence="3" id="KW-1185">Reference proteome</keyword>
<dbReference type="Pfam" id="PF13483">
    <property type="entry name" value="Lactamase_B_3"/>
    <property type="match status" value="1"/>
</dbReference>
<dbReference type="InterPro" id="IPR036866">
    <property type="entry name" value="RibonucZ/Hydroxyglut_hydro"/>
</dbReference>
<dbReference type="InterPro" id="IPR001279">
    <property type="entry name" value="Metallo-B-lactamas"/>
</dbReference>